<dbReference type="NCBIfam" id="NF046112">
    <property type="entry name" value="MSMEG_6209_Nter"/>
    <property type="match status" value="1"/>
</dbReference>
<comment type="caution">
    <text evidence="1">The sequence shown here is derived from an EMBL/GenBank/DDBJ whole genome shotgun (WGS) entry which is preliminary data.</text>
</comment>
<dbReference type="AlphaFoldDB" id="A0A2T4UP76"/>
<dbReference type="Gene3D" id="1.10.8.1060">
    <property type="entry name" value="Corynebacterium glutamicum thioredoxin-dependent arsenate reductase, N-terminal domain"/>
    <property type="match status" value="1"/>
</dbReference>
<dbReference type="EMBL" id="PZPL01000002">
    <property type="protein sequence ID" value="PTL71328.1"/>
    <property type="molecule type" value="Genomic_DNA"/>
</dbReference>
<gene>
    <name evidence="1" type="ORF">C1I63_19085</name>
</gene>
<proteinExistence type="predicted"/>
<accession>A0A2T4UP76</accession>
<evidence type="ECO:0000313" key="2">
    <source>
        <dbReference type="Proteomes" id="UP000241085"/>
    </source>
</evidence>
<organism evidence="1 2">
    <name type="scientific">Rathayibacter caricis DSM 15933</name>
    <dbReference type="NCBI Taxonomy" id="1328867"/>
    <lineage>
        <taxon>Bacteria</taxon>
        <taxon>Bacillati</taxon>
        <taxon>Actinomycetota</taxon>
        <taxon>Actinomycetes</taxon>
        <taxon>Micrococcales</taxon>
        <taxon>Microbacteriaceae</taxon>
        <taxon>Rathayibacter</taxon>
    </lineage>
</organism>
<dbReference type="RefSeq" id="WP_107576137.1">
    <property type="nucleotide sequence ID" value="NZ_PZPL01000002.1"/>
</dbReference>
<sequence>MTTDLDADQVVRDATAAVRKKFPDRSESDIEAIVREELSKLLDRPVQDYLSVLTERAAKQRLKHDTSTT</sequence>
<protein>
    <recommendedName>
        <fullName evidence="3">DUF3562 domain-containing protein</fullName>
    </recommendedName>
</protein>
<keyword evidence="2" id="KW-1185">Reference proteome</keyword>
<evidence type="ECO:0000313" key="1">
    <source>
        <dbReference type="EMBL" id="PTL71328.1"/>
    </source>
</evidence>
<reference evidence="1 2" key="1">
    <citation type="submission" date="2018-03" db="EMBL/GenBank/DDBJ databases">
        <title>Bacteriophage NCPPB3778 and a type I-E CRISPR drive the evolution of the US Biological Select Agent, Rathayibacter toxicus.</title>
        <authorList>
            <person name="Davis E.W.II."/>
            <person name="Tabima J.F."/>
            <person name="Weisberg A.J."/>
            <person name="Dantas Lopes L."/>
            <person name="Wiseman M.S."/>
            <person name="Wiseman M.S."/>
            <person name="Pupko T."/>
            <person name="Belcher M.S."/>
            <person name="Sechler A.J."/>
            <person name="Tancos M.A."/>
            <person name="Schroeder B.K."/>
            <person name="Murray T.D."/>
            <person name="Luster D.G."/>
            <person name="Schneider W.L."/>
            <person name="Rogers E."/>
            <person name="Andreote F.D."/>
            <person name="Grunwald N.J."/>
            <person name="Putnam M.L."/>
            <person name="Chang J.H."/>
        </authorList>
    </citation>
    <scope>NUCLEOTIDE SEQUENCE [LARGE SCALE GENOMIC DNA]</scope>
    <source>
        <strain evidence="1 2">DSM 15933</strain>
    </source>
</reference>
<dbReference type="Proteomes" id="UP000241085">
    <property type="component" value="Unassembled WGS sequence"/>
</dbReference>
<evidence type="ECO:0008006" key="3">
    <source>
        <dbReference type="Google" id="ProtNLM"/>
    </source>
</evidence>
<name>A0A2T4UP76_9MICO</name>
<dbReference type="GeneID" id="55634201"/>